<feature type="compositionally biased region" description="Basic and acidic residues" evidence="1">
    <location>
        <begin position="15"/>
        <end position="27"/>
    </location>
</feature>
<accession>A0ABW5WIC8</accession>
<protein>
    <recommendedName>
        <fullName evidence="4">50S ribosomal protein L17</fullName>
    </recommendedName>
</protein>
<feature type="compositionally biased region" description="Polar residues" evidence="1">
    <location>
        <begin position="36"/>
        <end position="48"/>
    </location>
</feature>
<keyword evidence="3" id="KW-1185">Reference proteome</keyword>
<name>A0ABW5WIC8_9PSEU</name>
<gene>
    <name evidence="2" type="ORF">ACFS2C_27995</name>
</gene>
<proteinExistence type="predicted"/>
<reference evidence="3" key="1">
    <citation type="journal article" date="2019" name="Int. J. Syst. Evol. Microbiol.">
        <title>The Global Catalogue of Microorganisms (GCM) 10K type strain sequencing project: providing services to taxonomists for standard genome sequencing and annotation.</title>
        <authorList>
            <consortium name="The Broad Institute Genomics Platform"/>
            <consortium name="The Broad Institute Genome Sequencing Center for Infectious Disease"/>
            <person name="Wu L."/>
            <person name="Ma J."/>
        </authorList>
    </citation>
    <scope>NUCLEOTIDE SEQUENCE [LARGE SCALE GENOMIC DNA]</scope>
    <source>
        <strain evidence="3">IBRC-M 10906</strain>
    </source>
</reference>
<organism evidence="2 3">
    <name type="scientific">Prauserella oleivorans</name>
    <dbReference type="NCBI Taxonomy" id="1478153"/>
    <lineage>
        <taxon>Bacteria</taxon>
        <taxon>Bacillati</taxon>
        <taxon>Actinomycetota</taxon>
        <taxon>Actinomycetes</taxon>
        <taxon>Pseudonocardiales</taxon>
        <taxon>Pseudonocardiaceae</taxon>
        <taxon>Prauserella</taxon>
    </lineage>
</organism>
<evidence type="ECO:0000256" key="1">
    <source>
        <dbReference type="SAM" id="MobiDB-lite"/>
    </source>
</evidence>
<comment type="caution">
    <text evidence="2">The sequence shown here is derived from an EMBL/GenBank/DDBJ whole genome shotgun (WGS) entry which is preliminary data.</text>
</comment>
<dbReference type="EMBL" id="JBHUOF010000051">
    <property type="protein sequence ID" value="MFD2803239.1"/>
    <property type="molecule type" value="Genomic_DNA"/>
</dbReference>
<evidence type="ECO:0000313" key="3">
    <source>
        <dbReference type="Proteomes" id="UP001597478"/>
    </source>
</evidence>
<sequence length="113" mass="12622">MTGEKGTQAWFEPVRTIDRSEKAEAARKTAAPRPNRQPQARTTTTKNEPITDKQLRYLTTLITKASKDRFNAEFAAAIKGTTVKPRGPQERTMQAVKRLTKPAARKLITGLLT</sequence>
<feature type="region of interest" description="Disordered" evidence="1">
    <location>
        <begin position="1"/>
        <end position="51"/>
    </location>
</feature>
<dbReference type="RefSeq" id="WP_377385290.1">
    <property type="nucleotide sequence ID" value="NZ_JBHSAN010000005.1"/>
</dbReference>
<evidence type="ECO:0000313" key="2">
    <source>
        <dbReference type="EMBL" id="MFD2803239.1"/>
    </source>
</evidence>
<evidence type="ECO:0008006" key="4">
    <source>
        <dbReference type="Google" id="ProtNLM"/>
    </source>
</evidence>
<dbReference type="Proteomes" id="UP001597478">
    <property type="component" value="Unassembled WGS sequence"/>
</dbReference>